<protein>
    <submittedName>
        <fullName evidence="1">Uncharacterized protein</fullName>
    </submittedName>
</protein>
<dbReference type="OrthoDB" id="277172at2"/>
<gene>
    <name evidence="1" type="ORF">Mal4_05120</name>
</gene>
<name>A0A517Z182_9PLAN</name>
<organism evidence="1 2">
    <name type="scientific">Maioricimonas rarisocia</name>
    <dbReference type="NCBI Taxonomy" id="2528026"/>
    <lineage>
        <taxon>Bacteria</taxon>
        <taxon>Pseudomonadati</taxon>
        <taxon>Planctomycetota</taxon>
        <taxon>Planctomycetia</taxon>
        <taxon>Planctomycetales</taxon>
        <taxon>Planctomycetaceae</taxon>
        <taxon>Maioricimonas</taxon>
    </lineage>
</organism>
<accession>A0A517Z182</accession>
<reference evidence="1 2" key="1">
    <citation type="submission" date="2019-02" db="EMBL/GenBank/DDBJ databases">
        <title>Deep-cultivation of Planctomycetes and their phenomic and genomic characterization uncovers novel biology.</title>
        <authorList>
            <person name="Wiegand S."/>
            <person name="Jogler M."/>
            <person name="Boedeker C."/>
            <person name="Pinto D."/>
            <person name="Vollmers J."/>
            <person name="Rivas-Marin E."/>
            <person name="Kohn T."/>
            <person name="Peeters S.H."/>
            <person name="Heuer A."/>
            <person name="Rast P."/>
            <person name="Oberbeckmann S."/>
            <person name="Bunk B."/>
            <person name="Jeske O."/>
            <person name="Meyerdierks A."/>
            <person name="Storesund J.E."/>
            <person name="Kallscheuer N."/>
            <person name="Luecker S."/>
            <person name="Lage O.M."/>
            <person name="Pohl T."/>
            <person name="Merkel B.J."/>
            <person name="Hornburger P."/>
            <person name="Mueller R.-W."/>
            <person name="Bruemmer F."/>
            <person name="Labrenz M."/>
            <person name="Spormann A.M."/>
            <person name="Op den Camp H."/>
            <person name="Overmann J."/>
            <person name="Amann R."/>
            <person name="Jetten M.S.M."/>
            <person name="Mascher T."/>
            <person name="Medema M.H."/>
            <person name="Devos D.P."/>
            <person name="Kaster A.-K."/>
            <person name="Ovreas L."/>
            <person name="Rohde M."/>
            <person name="Galperin M.Y."/>
            <person name="Jogler C."/>
        </authorList>
    </citation>
    <scope>NUCLEOTIDE SEQUENCE [LARGE SCALE GENOMIC DNA]</scope>
    <source>
        <strain evidence="1 2">Mal4</strain>
    </source>
</reference>
<dbReference type="Proteomes" id="UP000320496">
    <property type="component" value="Chromosome"/>
</dbReference>
<keyword evidence="2" id="KW-1185">Reference proteome</keyword>
<dbReference type="KEGG" id="mri:Mal4_05120"/>
<sequence length="190" mass="21242">MSPHLLLYVALLGPDARTAQAPVIVPVPAPWTAESIRDVHAELTWQMARRRTYDPIEVVPDLVALHEALRQPESIRGMAGSEIVRTRDRVGDRLEHARMRLLREQLRARQEQARQIRSVRSRQAGGANAAVAVELARAQQLISLIEQTIEPASWQTNGGKGRMTYFGPLHVLVIRNSPHVHEQIGGTLAR</sequence>
<dbReference type="RefSeq" id="WP_145366914.1">
    <property type="nucleotide sequence ID" value="NZ_CP036275.1"/>
</dbReference>
<dbReference type="EMBL" id="CP036275">
    <property type="protein sequence ID" value="QDU36228.1"/>
    <property type="molecule type" value="Genomic_DNA"/>
</dbReference>
<dbReference type="AlphaFoldDB" id="A0A517Z182"/>
<evidence type="ECO:0000313" key="2">
    <source>
        <dbReference type="Proteomes" id="UP000320496"/>
    </source>
</evidence>
<proteinExistence type="predicted"/>
<evidence type="ECO:0000313" key="1">
    <source>
        <dbReference type="EMBL" id="QDU36228.1"/>
    </source>
</evidence>